<dbReference type="PANTHER" id="PTHR43744:SF3">
    <property type="entry name" value="LACTOSE TRANSPORT SYSTEM PERMEASE PROTEIN LACG"/>
    <property type="match status" value="1"/>
</dbReference>
<dbReference type="PROSITE" id="PS50928">
    <property type="entry name" value="ABC_TM1"/>
    <property type="match status" value="1"/>
</dbReference>
<keyword evidence="5 7" id="KW-1133">Transmembrane helix</keyword>
<keyword evidence="3" id="KW-1003">Cell membrane</keyword>
<keyword evidence="6 7" id="KW-0472">Membrane</keyword>
<accession>A0ABV5PIA0</accession>
<keyword evidence="4 7" id="KW-0812">Transmembrane</keyword>
<dbReference type="PANTHER" id="PTHR43744">
    <property type="entry name" value="ABC TRANSPORTER PERMEASE PROTEIN MG189-RELATED-RELATED"/>
    <property type="match status" value="1"/>
</dbReference>
<feature type="compositionally biased region" description="Low complexity" evidence="8">
    <location>
        <begin position="1"/>
        <end position="14"/>
    </location>
</feature>
<keyword evidence="11" id="KW-1185">Reference proteome</keyword>
<comment type="subcellular location">
    <subcellularLocation>
        <location evidence="1 7">Cell membrane</location>
        <topology evidence="1 7">Multi-pass membrane protein</topology>
    </subcellularLocation>
</comment>
<evidence type="ECO:0000256" key="1">
    <source>
        <dbReference type="ARBA" id="ARBA00004651"/>
    </source>
</evidence>
<dbReference type="SUPFAM" id="SSF161098">
    <property type="entry name" value="MetI-like"/>
    <property type="match status" value="1"/>
</dbReference>
<evidence type="ECO:0000256" key="8">
    <source>
        <dbReference type="SAM" id="MobiDB-lite"/>
    </source>
</evidence>
<evidence type="ECO:0000256" key="5">
    <source>
        <dbReference type="ARBA" id="ARBA00022989"/>
    </source>
</evidence>
<evidence type="ECO:0000256" key="3">
    <source>
        <dbReference type="ARBA" id="ARBA00022475"/>
    </source>
</evidence>
<feature type="transmembrane region" description="Helical" evidence="7">
    <location>
        <begin position="168"/>
        <end position="193"/>
    </location>
</feature>
<feature type="transmembrane region" description="Helical" evidence="7">
    <location>
        <begin position="273"/>
        <end position="293"/>
    </location>
</feature>
<evidence type="ECO:0000256" key="2">
    <source>
        <dbReference type="ARBA" id="ARBA00022448"/>
    </source>
</evidence>
<organism evidence="10 11">
    <name type="scientific">Streptomyces cremeus</name>
    <dbReference type="NCBI Taxonomy" id="66881"/>
    <lineage>
        <taxon>Bacteria</taxon>
        <taxon>Bacillati</taxon>
        <taxon>Actinomycetota</taxon>
        <taxon>Actinomycetes</taxon>
        <taxon>Kitasatosporales</taxon>
        <taxon>Streptomycetaceae</taxon>
        <taxon>Streptomyces</taxon>
    </lineage>
</organism>
<sequence>MTAPIKTAPAKAAPNRSAPGGNAPTETALGLTESRSVGGRALKAVVYLLVLFVFAGPLLALLVSAFGNVKDPTQLSVVPSGVTLDNFGIAFDQGVLTYLLNSFFVVGFGLLLQVAVSVLAGYALARKVFRGMTLVLVAVLATLMLPEEILALPLSLILADLPVLHFNLIGTLAGMIVPLGAWGFSILVMTEFMRDVPRELEEAARIDGAGDLRIFFQIILPMCKPALGVIGVFGFTMIWDQYLLPLLVSVDASSYTLPLALRTLRIDPDVTPGVVMAAALLALLPSVIVFLLFQRSFVSGLSSGALKG</sequence>
<dbReference type="CDD" id="cd06261">
    <property type="entry name" value="TM_PBP2"/>
    <property type="match status" value="1"/>
</dbReference>
<dbReference type="EMBL" id="JBHMCR010000016">
    <property type="protein sequence ID" value="MFB9522927.1"/>
    <property type="molecule type" value="Genomic_DNA"/>
</dbReference>
<dbReference type="Pfam" id="PF00528">
    <property type="entry name" value="BPD_transp_1"/>
    <property type="match status" value="1"/>
</dbReference>
<dbReference type="InterPro" id="IPR035906">
    <property type="entry name" value="MetI-like_sf"/>
</dbReference>
<dbReference type="RefSeq" id="WP_345219610.1">
    <property type="nucleotide sequence ID" value="NZ_BAAAXE010000002.1"/>
</dbReference>
<evidence type="ECO:0000256" key="6">
    <source>
        <dbReference type="ARBA" id="ARBA00023136"/>
    </source>
</evidence>
<keyword evidence="2 7" id="KW-0813">Transport</keyword>
<evidence type="ECO:0000313" key="10">
    <source>
        <dbReference type="EMBL" id="MFB9522927.1"/>
    </source>
</evidence>
<feature type="domain" description="ABC transmembrane type-1" evidence="9">
    <location>
        <begin position="99"/>
        <end position="293"/>
    </location>
</feature>
<protein>
    <submittedName>
        <fullName evidence="10">Carbohydrate ABC transporter permease</fullName>
    </submittedName>
</protein>
<reference evidence="10 11" key="1">
    <citation type="submission" date="2024-09" db="EMBL/GenBank/DDBJ databases">
        <authorList>
            <person name="Sun Q."/>
            <person name="Mori K."/>
        </authorList>
    </citation>
    <scope>NUCLEOTIDE SEQUENCE [LARGE SCALE GENOMIC DNA]</scope>
    <source>
        <strain evidence="10 11">JCM 4362</strain>
    </source>
</reference>
<feature type="transmembrane region" description="Helical" evidence="7">
    <location>
        <begin position="103"/>
        <end position="125"/>
    </location>
</feature>
<evidence type="ECO:0000313" key="11">
    <source>
        <dbReference type="Proteomes" id="UP001589718"/>
    </source>
</evidence>
<evidence type="ECO:0000259" key="9">
    <source>
        <dbReference type="PROSITE" id="PS50928"/>
    </source>
</evidence>
<evidence type="ECO:0000256" key="4">
    <source>
        <dbReference type="ARBA" id="ARBA00022692"/>
    </source>
</evidence>
<name>A0ABV5PIA0_STRCM</name>
<evidence type="ECO:0000256" key="7">
    <source>
        <dbReference type="RuleBase" id="RU363032"/>
    </source>
</evidence>
<feature type="region of interest" description="Disordered" evidence="8">
    <location>
        <begin position="1"/>
        <end position="25"/>
    </location>
</feature>
<feature type="transmembrane region" description="Helical" evidence="7">
    <location>
        <begin position="214"/>
        <end position="236"/>
    </location>
</feature>
<comment type="similarity">
    <text evidence="7">Belongs to the binding-protein-dependent transport system permease family.</text>
</comment>
<feature type="transmembrane region" description="Helical" evidence="7">
    <location>
        <begin position="44"/>
        <end position="66"/>
    </location>
</feature>
<proteinExistence type="inferred from homology"/>
<dbReference type="InterPro" id="IPR000515">
    <property type="entry name" value="MetI-like"/>
</dbReference>
<gene>
    <name evidence="10" type="ORF">ACFFTU_23555</name>
</gene>
<feature type="transmembrane region" description="Helical" evidence="7">
    <location>
        <begin position="132"/>
        <end position="156"/>
    </location>
</feature>
<dbReference type="Proteomes" id="UP001589718">
    <property type="component" value="Unassembled WGS sequence"/>
</dbReference>
<dbReference type="Gene3D" id="1.10.3720.10">
    <property type="entry name" value="MetI-like"/>
    <property type="match status" value="1"/>
</dbReference>
<comment type="caution">
    <text evidence="10">The sequence shown here is derived from an EMBL/GenBank/DDBJ whole genome shotgun (WGS) entry which is preliminary data.</text>
</comment>